<organism evidence="6 7">
    <name type="scientific">Lysinibacillus zambalensis</name>
    <dbReference type="NCBI Taxonomy" id="3160866"/>
    <lineage>
        <taxon>Bacteria</taxon>
        <taxon>Bacillati</taxon>
        <taxon>Bacillota</taxon>
        <taxon>Bacilli</taxon>
        <taxon>Bacillales</taxon>
        <taxon>Bacillaceae</taxon>
        <taxon>Lysinibacillus</taxon>
    </lineage>
</organism>
<evidence type="ECO:0000256" key="1">
    <source>
        <dbReference type="ARBA" id="ARBA00023224"/>
    </source>
</evidence>
<keyword evidence="4" id="KW-0812">Transmembrane</keyword>
<dbReference type="Pfam" id="PF00015">
    <property type="entry name" value="MCPsignal"/>
    <property type="match status" value="1"/>
</dbReference>
<feature type="transmembrane region" description="Helical" evidence="4">
    <location>
        <begin position="61"/>
        <end position="81"/>
    </location>
</feature>
<feature type="coiled-coil region" evidence="3">
    <location>
        <begin position="165"/>
        <end position="199"/>
    </location>
</feature>
<keyword evidence="1 2" id="KW-0807">Transducer</keyword>
<feature type="transmembrane region" description="Helical" evidence="4">
    <location>
        <begin position="108"/>
        <end position="125"/>
    </location>
</feature>
<dbReference type="PANTHER" id="PTHR32089">
    <property type="entry name" value="METHYL-ACCEPTING CHEMOTAXIS PROTEIN MCPB"/>
    <property type="match status" value="1"/>
</dbReference>
<evidence type="ECO:0000259" key="5">
    <source>
        <dbReference type="PROSITE" id="PS50111"/>
    </source>
</evidence>
<dbReference type="EMBL" id="JBEGDG010000001">
    <property type="protein sequence ID" value="MEQ6353327.1"/>
    <property type="molecule type" value="Genomic_DNA"/>
</dbReference>
<evidence type="ECO:0000256" key="4">
    <source>
        <dbReference type="SAM" id="Phobius"/>
    </source>
</evidence>
<keyword evidence="3" id="KW-0175">Coiled coil</keyword>
<evidence type="ECO:0000256" key="3">
    <source>
        <dbReference type="SAM" id="Coils"/>
    </source>
</evidence>
<dbReference type="RefSeq" id="WP_349658104.1">
    <property type="nucleotide sequence ID" value="NZ_JBEGDG010000001.1"/>
</dbReference>
<dbReference type="SMART" id="SM00283">
    <property type="entry name" value="MA"/>
    <property type="match status" value="1"/>
</dbReference>
<feature type="domain" description="Methyl-accepting transducer" evidence="5">
    <location>
        <begin position="206"/>
        <end position="463"/>
    </location>
</feature>
<gene>
    <name evidence="6" type="ORF">ABNX05_01715</name>
</gene>
<reference evidence="6 7" key="1">
    <citation type="submission" date="2024-06" db="EMBL/GenBank/DDBJ databases">
        <title>Lysinibacillus zambalefons sp. nov., a Novel Firmicute Isolated from the Poon Bato Zambales Hyperalkaline Spring.</title>
        <authorList>
            <person name="Aja J.A."/>
            <person name="Lazaro J.E.H."/>
            <person name="Llorin L.D."/>
            <person name="Lim K.R."/>
            <person name="Teodosio J."/>
            <person name="Dalisay D.S."/>
        </authorList>
    </citation>
    <scope>NUCLEOTIDE SEQUENCE [LARGE SCALE GENOMIC DNA]</scope>
    <source>
        <strain evidence="6 7">M3</strain>
    </source>
</reference>
<dbReference type="PROSITE" id="PS50111">
    <property type="entry name" value="CHEMOTAXIS_TRANSDUC_2"/>
    <property type="match status" value="1"/>
</dbReference>
<name>A0ABV1MLE2_9BACI</name>
<dbReference type="Gene3D" id="1.10.287.950">
    <property type="entry name" value="Methyl-accepting chemotaxis protein"/>
    <property type="match status" value="1"/>
</dbReference>
<evidence type="ECO:0000313" key="6">
    <source>
        <dbReference type="EMBL" id="MEQ6353327.1"/>
    </source>
</evidence>
<accession>A0ABV1MLE2</accession>
<feature type="transmembrane region" description="Helical" evidence="4">
    <location>
        <begin position="38"/>
        <end position="56"/>
    </location>
</feature>
<feature type="transmembrane region" description="Helical" evidence="4">
    <location>
        <begin position="12"/>
        <end position="32"/>
    </location>
</feature>
<dbReference type="PANTHER" id="PTHR32089:SF41">
    <property type="entry name" value="METHYL-ACCEPTING CHEMOTAXIS PROTEIN"/>
    <property type="match status" value="1"/>
</dbReference>
<dbReference type="SUPFAM" id="SSF58104">
    <property type="entry name" value="Methyl-accepting chemotaxis protein (MCP) signaling domain"/>
    <property type="match status" value="1"/>
</dbReference>
<comment type="caution">
    <text evidence="6">The sequence shown here is derived from an EMBL/GenBank/DDBJ whole genome shotgun (WGS) entry which is preliminary data.</text>
</comment>
<dbReference type="Proteomes" id="UP001478862">
    <property type="component" value="Unassembled WGS sequence"/>
</dbReference>
<feature type="transmembrane region" description="Helical" evidence="4">
    <location>
        <begin position="137"/>
        <end position="158"/>
    </location>
</feature>
<keyword evidence="4" id="KW-0472">Membrane</keyword>
<dbReference type="InterPro" id="IPR004089">
    <property type="entry name" value="MCPsignal_dom"/>
</dbReference>
<proteinExistence type="predicted"/>
<protein>
    <submittedName>
        <fullName evidence="6">Methyl-accepting chemotaxis protein</fullName>
    </submittedName>
</protein>
<keyword evidence="4" id="KW-1133">Transmembrane helix</keyword>
<evidence type="ECO:0000256" key="2">
    <source>
        <dbReference type="PROSITE-ProRule" id="PRU00284"/>
    </source>
</evidence>
<evidence type="ECO:0000313" key="7">
    <source>
        <dbReference type="Proteomes" id="UP001478862"/>
    </source>
</evidence>
<keyword evidence="7" id="KW-1185">Reference proteome</keyword>
<sequence>MEKNIRYDTQKVHRVNLAIIAILAALICGPLILSKGIMFLFVGLAVIALAICNYFLPIKTYVKGFIFGMIPSSVVFTLFLVESFSLNKHYILLCSVAIIALYFKKELLVFFGVLTNISFLILYIVKSESLLGPFNDITVFITLLAIMNGVIIALYLIAKWGNELIEHAAIQQDEVKTSLNQLENTFQEIEKSSQALDEHVTHFQQTMQRISGSSKQIILATEDISASIQQESSSLQMIHGTMKESVHFVNETFSISKDTVSKSTDLQQEILVGWEKMQDAMMQMGVMNQAMSSTAETVNELQTSLKTVDSLLKGIQHIAEQTNLLALNAAIEAARAGEHGKGFAIVADEVRKLAEESAAITVSITNVTRTLFEKSTEAHQRSDDGERALQQGEMLLQDVSNFFNVLKDSFNNANIDLTRGMNELSSAISQFETIQFQIEKLNDMTEQNATSTGEIVHSVEDEHTMLEMMTNTTSRIQELSDTLKSLVMKKERESFYDSNGN</sequence>